<dbReference type="Pfam" id="PF00196">
    <property type="entry name" value="GerE"/>
    <property type="match status" value="1"/>
</dbReference>
<evidence type="ECO:0000313" key="4">
    <source>
        <dbReference type="Proteomes" id="UP000309848"/>
    </source>
</evidence>
<organism evidence="3 4">
    <name type="scientific">Sphingomonas naasensis</name>
    <dbReference type="NCBI Taxonomy" id="1344951"/>
    <lineage>
        <taxon>Bacteria</taxon>
        <taxon>Pseudomonadati</taxon>
        <taxon>Pseudomonadota</taxon>
        <taxon>Alphaproteobacteria</taxon>
        <taxon>Sphingomonadales</taxon>
        <taxon>Sphingomonadaceae</taxon>
        <taxon>Sphingomonas</taxon>
    </lineage>
</organism>
<dbReference type="RefSeq" id="WP_135987200.1">
    <property type="nucleotide sequence ID" value="NZ_JAASQM010000003.1"/>
</dbReference>
<dbReference type="GO" id="GO:0003677">
    <property type="term" value="F:DNA binding"/>
    <property type="evidence" value="ECO:0007669"/>
    <property type="project" value="UniProtKB-KW"/>
</dbReference>
<dbReference type="InterPro" id="IPR039420">
    <property type="entry name" value="WalR-like"/>
</dbReference>
<keyword evidence="1" id="KW-0238">DNA-binding</keyword>
<dbReference type="PANTHER" id="PTHR43214">
    <property type="entry name" value="TWO-COMPONENT RESPONSE REGULATOR"/>
    <property type="match status" value="1"/>
</dbReference>
<dbReference type="SUPFAM" id="SSF46894">
    <property type="entry name" value="C-terminal effector domain of the bipartite response regulators"/>
    <property type="match status" value="1"/>
</dbReference>
<dbReference type="InterPro" id="IPR016032">
    <property type="entry name" value="Sig_transdc_resp-reg_C-effctor"/>
</dbReference>
<proteinExistence type="predicted"/>
<dbReference type="SMART" id="SM00421">
    <property type="entry name" value="HTH_LUXR"/>
    <property type="match status" value="1"/>
</dbReference>
<sequence>MGASRFGKTHLDCLALVAEGKSSKVIARRLALSQNTVDSYMRDAITHFGVDNRFEAAHAAARAGLIEPASTLRPQPQPVAPDAESAMFDPSYEPPPPARTEAAVRETSVRFAPDLPEPAIVRSGSIGAVANASSSLHVLLKIAALSVAMVVVLSAAEPIGHGFQALAALVVELRLELFSLPTR</sequence>
<feature type="domain" description="HTH luxR-type" evidence="2">
    <location>
        <begin position="1"/>
        <end position="64"/>
    </location>
</feature>
<evidence type="ECO:0000256" key="1">
    <source>
        <dbReference type="ARBA" id="ARBA00023125"/>
    </source>
</evidence>
<evidence type="ECO:0000259" key="2">
    <source>
        <dbReference type="PROSITE" id="PS50043"/>
    </source>
</evidence>
<dbReference type="InterPro" id="IPR000792">
    <property type="entry name" value="Tscrpt_reg_LuxR_C"/>
</dbReference>
<dbReference type="OrthoDB" id="3170288at2"/>
<evidence type="ECO:0000313" key="3">
    <source>
        <dbReference type="EMBL" id="TGX38296.1"/>
    </source>
</evidence>
<dbReference type="Proteomes" id="UP000309848">
    <property type="component" value="Unassembled WGS sequence"/>
</dbReference>
<gene>
    <name evidence="3" type="ORF">E5A74_18930</name>
</gene>
<keyword evidence="4" id="KW-1185">Reference proteome</keyword>
<accession>A0A4S1WCC7</accession>
<comment type="caution">
    <text evidence="3">The sequence shown here is derived from an EMBL/GenBank/DDBJ whole genome shotgun (WGS) entry which is preliminary data.</text>
</comment>
<dbReference type="GO" id="GO:0006355">
    <property type="term" value="P:regulation of DNA-templated transcription"/>
    <property type="evidence" value="ECO:0007669"/>
    <property type="project" value="InterPro"/>
</dbReference>
<dbReference type="PROSITE" id="PS50043">
    <property type="entry name" value="HTH_LUXR_2"/>
    <property type="match status" value="1"/>
</dbReference>
<dbReference type="AlphaFoldDB" id="A0A4S1WCC7"/>
<dbReference type="Gene3D" id="1.10.10.10">
    <property type="entry name" value="Winged helix-like DNA-binding domain superfamily/Winged helix DNA-binding domain"/>
    <property type="match status" value="1"/>
</dbReference>
<name>A0A4S1WCC7_9SPHN</name>
<dbReference type="EMBL" id="SRXU01000010">
    <property type="protein sequence ID" value="TGX38296.1"/>
    <property type="molecule type" value="Genomic_DNA"/>
</dbReference>
<reference evidence="3 4" key="1">
    <citation type="submission" date="2019-04" db="EMBL/GenBank/DDBJ databases">
        <title>Sphingomonas psychrotolerans sp. nov., isolated from soil in the Tianshan Mountains, Xinjiang, China.</title>
        <authorList>
            <person name="Luo Y."/>
            <person name="Sheng H."/>
        </authorList>
    </citation>
    <scope>NUCLEOTIDE SEQUENCE [LARGE SCALE GENOMIC DNA]</scope>
    <source>
        <strain evidence="3 4">KIS18-15</strain>
    </source>
</reference>
<dbReference type="InterPro" id="IPR036388">
    <property type="entry name" value="WH-like_DNA-bd_sf"/>
</dbReference>
<protein>
    <submittedName>
        <fullName evidence="3">LuxR family transcriptional regulator</fullName>
    </submittedName>
</protein>